<name>A0A4U8WFK5_9FLAO</name>
<evidence type="ECO:0000313" key="1">
    <source>
        <dbReference type="EMBL" id="VFB04160.1"/>
    </source>
</evidence>
<sequence>MNHATNVWFFSFRKIKRNLLPLYERGAVIVEIGEQEYALVYKGEKLIQGTPNDKKVLEFYRKLKKNPRCRTILSCGIFLKTTSKFFLDKNIH</sequence>
<protein>
    <submittedName>
        <fullName evidence="1">Uncharacterized protein</fullName>
    </submittedName>
</protein>
<reference evidence="1 2" key="1">
    <citation type="submission" date="2019-02" db="EMBL/GenBank/DDBJ databases">
        <authorList>
            <consortium name="Pathogen Informatics"/>
        </authorList>
    </citation>
    <scope>NUCLEOTIDE SEQUENCE [LARGE SCALE GENOMIC DNA]</scope>
    <source>
        <strain evidence="1 2">3012STDY6944375</strain>
    </source>
</reference>
<dbReference type="EMBL" id="LR215974">
    <property type="protein sequence ID" value="VFB04160.1"/>
    <property type="molecule type" value="Genomic_DNA"/>
</dbReference>
<dbReference type="AlphaFoldDB" id="A0A4U8WFK5"/>
<accession>A0A4U8WFK5</accession>
<gene>
    <name evidence="1" type="ORF">NCTC12078_02183</name>
</gene>
<dbReference type="RefSeq" id="WP_130914520.1">
    <property type="nucleotide sequence ID" value="NZ_LR215974.1"/>
</dbReference>
<dbReference type="Proteomes" id="UP000290013">
    <property type="component" value="Chromosome"/>
</dbReference>
<proteinExistence type="predicted"/>
<dbReference type="KEGG" id="ctai:NCTC12078_02183"/>
<organism evidence="1 2">
    <name type="scientific">Chryseobacterium taihuense</name>
    <dbReference type="NCBI Taxonomy" id="1141221"/>
    <lineage>
        <taxon>Bacteria</taxon>
        <taxon>Pseudomonadati</taxon>
        <taxon>Bacteroidota</taxon>
        <taxon>Flavobacteriia</taxon>
        <taxon>Flavobacteriales</taxon>
        <taxon>Weeksellaceae</taxon>
        <taxon>Chryseobacterium group</taxon>
        <taxon>Chryseobacterium</taxon>
    </lineage>
</organism>
<evidence type="ECO:0000313" key="2">
    <source>
        <dbReference type="Proteomes" id="UP000290013"/>
    </source>
</evidence>